<organism evidence="1 2">
    <name type="scientific">Solirubrobacter deserti</name>
    <dbReference type="NCBI Taxonomy" id="2282478"/>
    <lineage>
        <taxon>Bacteria</taxon>
        <taxon>Bacillati</taxon>
        <taxon>Actinomycetota</taxon>
        <taxon>Thermoleophilia</taxon>
        <taxon>Solirubrobacterales</taxon>
        <taxon>Solirubrobacteraceae</taxon>
        <taxon>Solirubrobacter</taxon>
    </lineage>
</organism>
<comment type="caution">
    <text evidence="1">The sequence shown here is derived from an EMBL/GenBank/DDBJ whole genome shotgun (WGS) entry which is preliminary data.</text>
</comment>
<keyword evidence="2" id="KW-1185">Reference proteome</keyword>
<proteinExistence type="predicted"/>
<evidence type="ECO:0000313" key="2">
    <source>
        <dbReference type="Proteomes" id="UP001147700"/>
    </source>
</evidence>
<dbReference type="Proteomes" id="UP001147700">
    <property type="component" value="Unassembled WGS sequence"/>
</dbReference>
<dbReference type="RefSeq" id="WP_202952327.1">
    <property type="nucleotide sequence ID" value="NZ_JAPCID010000049.1"/>
</dbReference>
<dbReference type="EMBL" id="JAPCID010000049">
    <property type="protein sequence ID" value="MDA0141034.1"/>
    <property type="molecule type" value="Genomic_DNA"/>
</dbReference>
<accession>A0ABT4RR33</accession>
<reference evidence="1" key="1">
    <citation type="submission" date="2022-10" db="EMBL/GenBank/DDBJ databases">
        <title>The WGS of Solirubrobacter sp. CPCC 204708.</title>
        <authorList>
            <person name="Jiang Z."/>
        </authorList>
    </citation>
    <scope>NUCLEOTIDE SEQUENCE</scope>
    <source>
        <strain evidence="1">CPCC 204708</strain>
    </source>
</reference>
<gene>
    <name evidence="1" type="ORF">OJ962_26290</name>
</gene>
<name>A0ABT4RR33_9ACTN</name>
<sequence>MIQPEIIRWPFARPEEHVAVTCLTVREPCQPSVPIVLPPVVRRPKPVRPKPAS</sequence>
<protein>
    <submittedName>
        <fullName evidence="1">Uncharacterized protein</fullName>
    </submittedName>
</protein>
<evidence type="ECO:0000313" key="1">
    <source>
        <dbReference type="EMBL" id="MDA0141034.1"/>
    </source>
</evidence>